<name>A0A1D1YLT8_9ARAE</name>
<keyword evidence="1" id="KW-0732">Signal</keyword>
<feature type="signal peptide" evidence="1">
    <location>
        <begin position="1"/>
        <end position="33"/>
    </location>
</feature>
<proteinExistence type="predicted"/>
<accession>A0A1D1YLT8</accession>
<sequence length="730" mass="78408">MGTFPPRRPTPVPLRSSSLLLLFSLLLLSDGVAFPGIRRAGADKTSIVFTTLGRSRYAYDVFTSPVPTSAMGRTELELELQVTDGRSVNYNGFFPADPSLLLSLLSTAPPPVDASRPLEAVVYVSERNGSSNIYFDAYPYPQAASAVVSGAGRRRSVLQIPDRVQLPLLRPDGDGRVSMKDRPSVAGEHLVYVSTQEDPGAPRRSWSAVYSTHIPTGETRRLTPPGVADFSPAVSPSGEWTAVASSGERGWTGESQDLRTDLYVFRTRDGSARAKLVGHGGWPSWADDSTLYFHRQSEDGWLSVYRAVVVGIGDDLLAVAVVDRVTPPGFHAFTPAAGRGFVAMATRRPTSEFRHIEVLDLARNVFVEITPPNSPHSHHFNPFVSPDSTRIGYHRCRGAGVGPAPPMLESIASPLPEISLFRIDGSFPSFSPAGDQIAFVGLPGLYVVNSDGSGKREILSGNAFPTAWDRKRKGVIYTSVGPDFASESTEVNVVSITLPHGWEEEGGAEPTTSALPLVKKLTAGGENNAFPSPSPDGKWVVFRSGRSGHKNLYIMDAVEGESAGLRRLTDGPWTDTMCSWSPDGEWVAFSSDRDEPGGGGFALYLVRPDGTGLRRLLTTGAGGRANHAAFSPDSKRVVFTSDHAAVSAEPVSNPQSYQPYGEVFVVGVDGSGLRRLTHNSYEDGTPAWGPAYMKPADSGETSPPCDFEDCHWLNQMASSPPKSASTCPGK</sequence>
<feature type="chain" id="PRO_5008900309" evidence="1">
    <location>
        <begin position="34"/>
        <end position="730"/>
    </location>
</feature>
<dbReference type="SUPFAM" id="SSF82171">
    <property type="entry name" value="DPP6 N-terminal domain-like"/>
    <property type="match status" value="2"/>
</dbReference>
<gene>
    <name evidence="2" type="primary">tolB_12</name>
    <name evidence="2" type="ORF">g.119700</name>
</gene>
<dbReference type="InterPro" id="IPR011659">
    <property type="entry name" value="WD40"/>
</dbReference>
<dbReference type="AlphaFoldDB" id="A0A1D1YLT8"/>
<dbReference type="PANTHER" id="PTHR32161">
    <property type="entry name" value="DPP6 N-TERMINAL DOMAIN-LIKE PROTEIN"/>
    <property type="match status" value="1"/>
</dbReference>
<dbReference type="InterPro" id="IPR011042">
    <property type="entry name" value="6-blade_b-propeller_TolB-like"/>
</dbReference>
<dbReference type="Pfam" id="PF07676">
    <property type="entry name" value="PD40"/>
    <property type="match status" value="3"/>
</dbReference>
<reference evidence="2" key="1">
    <citation type="submission" date="2015-07" db="EMBL/GenBank/DDBJ databases">
        <title>Transcriptome Assembly of Anthurium amnicola.</title>
        <authorList>
            <person name="Suzuki J."/>
        </authorList>
    </citation>
    <scope>NUCLEOTIDE SEQUENCE</scope>
</reference>
<dbReference type="EMBL" id="GDJX01012345">
    <property type="protein sequence ID" value="JAT55591.1"/>
    <property type="molecule type" value="Transcribed_RNA"/>
</dbReference>
<dbReference type="Gene3D" id="2.120.10.30">
    <property type="entry name" value="TolB, C-terminal domain"/>
    <property type="match status" value="3"/>
</dbReference>
<protein>
    <submittedName>
        <fullName evidence="2">Protein TolB</fullName>
    </submittedName>
</protein>
<evidence type="ECO:0000313" key="2">
    <source>
        <dbReference type="EMBL" id="JAT55591.1"/>
    </source>
</evidence>
<organism evidence="2">
    <name type="scientific">Anthurium amnicola</name>
    <dbReference type="NCBI Taxonomy" id="1678845"/>
    <lineage>
        <taxon>Eukaryota</taxon>
        <taxon>Viridiplantae</taxon>
        <taxon>Streptophyta</taxon>
        <taxon>Embryophyta</taxon>
        <taxon>Tracheophyta</taxon>
        <taxon>Spermatophyta</taxon>
        <taxon>Magnoliopsida</taxon>
        <taxon>Liliopsida</taxon>
        <taxon>Araceae</taxon>
        <taxon>Pothoideae</taxon>
        <taxon>Potheae</taxon>
        <taxon>Anthurium</taxon>
    </lineage>
</organism>
<evidence type="ECO:0000256" key="1">
    <source>
        <dbReference type="SAM" id="SignalP"/>
    </source>
</evidence>
<dbReference type="PANTHER" id="PTHR32161:SF8">
    <property type="entry name" value="DPP6 N-TERMINAL DOMAIN-LIKE PROTEIN"/>
    <property type="match status" value="1"/>
</dbReference>